<dbReference type="EnsemblPlants" id="Pp3c22_22970V3.1">
    <property type="protein sequence ID" value="Pp3c22_22970V3.1"/>
    <property type="gene ID" value="Pp3c22_22970"/>
</dbReference>
<dbReference type="Gramene" id="Pp3c22_22970V3.1">
    <property type="protein sequence ID" value="Pp3c22_22970V3.1"/>
    <property type="gene ID" value="Pp3c22_22970"/>
</dbReference>
<dbReference type="EMBL" id="ABEU02000022">
    <property type="protein sequence ID" value="PNR31142.1"/>
    <property type="molecule type" value="Genomic_DNA"/>
</dbReference>
<dbReference type="AlphaFoldDB" id="A0A2K1IPD8"/>
<reference evidence="1 3" key="1">
    <citation type="journal article" date="2008" name="Science">
        <title>The Physcomitrella genome reveals evolutionary insights into the conquest of land by plants.</title>
        <authorList>
            <person name="Rensing S."/>
            <person name="Lang D."/>
            <person name="Zimmer A."/>
            <person name="Terry A."/>
            <person name="Salamov A."/>
            <person name="Shapiro H."/>
            <person name="Nishiyama T."/>
            <person name="Perroud P.-F."/>
            <person name="Lindquist E."/>
            <person name="Kamisugi Y."/>
            <person name="Tanahashi T."/>
            <person name="Sakakibara K."/>
            <person name="Fujita T."/>
            <person name="Oishi K."/>
            <person name="Shin-I T."/>
            <person name="Kuroki Y."/>
            <person name="Toyoda A."/>
            <person name="Suzuki Y."/>
            <person name="Hashimoto A."/>
            <person name="Yamaguchi K."/>
            <person name="Sugano A."/>
            <person name="Kohara Y."/>
            <person name="Fujiyama A."/>
            <person name="Anterola A."/>
            <person name="Aoki S."/>
            <person name="Ashton N."/>
            <person name="Barbazuk W.B."/>
            <person name="Barker E."/>
            <person name="Bennetzen J."/>
            <person name="Bezanilla M."/>
            <person name="Blankenship R."/>
            <person name="Cho S.H."/>
            <person name="Dutcher S."/>
            <person name="Estelle M."/>
            <person name="Fawcett J.A."/>
            <person name="Gundlach H."/>
            <person name="Hanada K."/>
            <person name="Heyl A."/>
            <person name="Hicks K.A."/>
            <person name="Hugh J."/>
            <person name="Lohr M."/>
            <person name="Mayer K."/>
            <person name="Melkozernov A."/>
            <person name="Murata T."/>
            <person name="Nelson D."/>
            <person name="Pils B."/>
            <person name="Prigge M."/>
            <person name="Reiss B."/>
            <person name="Renner T."/>
            <person name="Rombauts S."/>
            <person name="Rushton P."/>
            <person name="Sanderfoot A."/>
            <person name="Schween G."/>
            <person name="Shiu S.-H."/>
            <person name="Stueber K."/>
            <person name="Theodoulou F.L."/>
            <person name="Tu H."/>
            <person name="Van de Peer Y."/>
            <person name="Verrier P.J."/>
            <person name="Waters E."/>
            <person name="Wood A."/>
            <person name="Yang L."/>
            <person name="Cove D."/>
            <person name="Cuming A."/>
            <person name="Hasebe M."/>
            <person name="Lucas S."/>
            <person name="Mishler D.B."/>
            <person name="Reski R."/>
            <person name="Grigoriev I."/>
            <person name="Quatrano R.S."/>
            <person name="Boore J.L."/>
        </authorList>
    </citation>
    <scope>NUCLEOTIDE SEQUENCE [LARGE SCALE GENOMIC DNA]</scope>
    <source>
        <strain evidence="2 3">cv. Gransden 2004</strain>
    </source>
</reference>
<organism evidence="1">
    <name type="scientific">Physcomitrium patens</name>
    <name type="common">Spreading-leaved earth moss</name>
    <name type="synonym">Physcomitrella patens</name>
    <dbReference type="NCBI Taxonomy" id="3218"/>
    <lineage>
        <taxon>Eukaryota</taxon>
        <taxon>Viridiplantae</taxon>
        <taxon>Streptophyta</taxon>
        <taxon>Embryophyta</taxon>
        <taxon>Bryophyta</taxon>
        <taxon>Bryophytina</taxon>
        <taxon>Bryopsida</taxon>
        <taxon>Funariidae</taxon>
        <taxon>Funariales</taxon>
        <taxon>Funariaceae</taxon>
        <taxon>Physcomitrium</taxon>
    </lineage>
</organism>
<protein>
    <submittedName>
        <fullName evidence="1 2">Uncharacterized protein</fullName>
    </submittedName>
</protein>
<reference evidence="2" key="3">
    <citation type="submission" date="2020-12" db="UniProtKB">
        <authorList>
            <consortium name="EnsemblPlants"/>
        </authorList>
    </citation>
    <scope>IDENTIFICATION</scope>
</reference>
<keyword evidence="3" id="KW-1185">Reference proteome</keyword>
<proteinExistence type="predicted"/>
<sequence>MDTQEQQLDTDSTSFHGTVDLAMQTTCNFFSKD</sequence>
<evidence type="ECO:0000313" key="2">
    <source>
        <dbReference type="EnsemblPlants" id="Pp3c22_22970V3.1"/>
    </source>
</evidence>
<reference evidence="1 3" key="2">
    <citation type="journal article" date="2018" name="Plant J.">
        <title>The Physcomitrella patens chromosome-scale assembly reveals moss genome structure and evolution.</title>
        <authorList>
            <person name="Lang D."/>
            <person name="Ullrich K.K."/>
            <person name="Murat F."/>
            <person name="Fuchs J."/>
            <person name="Jenkins J."/>
            <person name="Haas F.B."/>
            <person name="Piednoel M."/>
            <person name="Gundlach H."/>
            <person name="Van Bel M."/>
            <person name="Meyberg R."/>
            <person name="Vives C."/>
            <person name="Morata J."/>
            <person name="Symeonidi A."/>
            <person name="Hiss M."/>
            <person name="Muchero W."/>
            <person name="Kamisugi Y."/>
            <person name="Saleh O."/>
            <person name="Blanc G."/>
            <person name="Decker E.L."/>
            <person name="van Gessel N."/>
            <person name="Grimwood J."/>
            <person name="Hayes R.D."/>
            <person name="Graham S.W."/>
            <person name="Gunter L.E."/>
            <person name="McDaniel S.F."/>
            <person name="Hoernstein S.N.W."/>
            <person name="Larsson A."/>
            <person name="Li F.W."/>
            <person name="Perroud P.F."/>
            <person name="Phillips J."/>
            <person name="Ranjan P."/>
            <person name="Rokshar D.S."/>
            <person name="Rothfels C.J."/>
            <person name="Schneider L."/>
            <person name="Shu S."/>
            <person name="Stevenson D.W."/>
            <person name="Thummler F."/>
            <person name="Tillich M."/>
            <person name="Villarreal Aguilar J.C."/>
            <person name="Widiez T."/>
            <person name="Wong G.K."/>
            <person name="Wymore A."/>
            <person name="Zhang Y."/>
            <person name="Zimmer A.D."/>
            <person name="Quatrano R.S."/>
            <person name="Mayer K.F.X."/>
            <person name="Goodstein D."/>
            <person name="Casacuberta J.M."/>
            <person name="Vandepoele K."/>
            <person name="Reski R."/>
            <person name="Cuming A.C."/>
            <person name="Tuskan G.A."/>
            <person name="Maumus F."/>
            <person name="Salse J."/>
            <person name="Schmutz J."/>
            <person name="Rensing S.A."/>
        </authorList>
    </citation>
    <scope>NUCLEOTIDE SEQUENCE [LARGE SCALE GENOMIC DNA]</scope>
    <source>
        <strain evidence="2 3">cv. Gransden 2004</strain>
    </source>
</reference>
<dbReference type="InParanoid" id="A0A2K1IPD8"/>
<gene>
    <name evidence="1" type="ORF">PHYPA_027459</name>
</gene>
<dbReference type="Proteomes" id="UP000006727">
    <property type="component" value="Chromosome 22"/>
</dbReference>
<evidence type="ECO:0000313" key="1">
    <source>
        <dbReference type="EMBL" id="PNR31142.1"/>
    </source>
</evidence>
<evidence type="ECO:0000313" key="3">
    <source>
        <dbReference type="Proteomes" id="UP000006727"/>
    </source>
</evidence>
<accession>A0A2K1IPD8</accession>
<name>A0A2K1IPD8_PHYPA</name>